<name>A0A8H5HCX9_9AGAR</name>
<dbReference type="EC" id="6.3.4.19" evidence="1"/>
<dbReference type="HAMAP" id="MF_01161">
    <property type="entry name" value="tRNA_Ile_lys_synt"/>
    <property type="match status" value="1"/>
</dbReference>
<dbReference type="PANTHER" id="PTHR43033">
    <property type="entry name" value="TRNA(ILE)-LYSIDINE SYNTHASE-RELATED"/>
    <property type="match status" value="1"/>
</dbReference>
<dbReference type="SUPFAM" id="SSF52402">
    <property type="entry name" value="Adenine nucleotide alpha hydrolases-like"/>
    <property type="match status" value="1"/>
</dbReference>
<protein>
    <recommendedName>
        <fullName evidence="1">tRNA(Ile)-lysidine synthetase</fullName>
        <ecNumber evidence="1">6.3.4.19</ecNumber>
    </recommendedName>
</protein>
<evidence type="ECO:0000256" key="6">
    <source>
        <dbReference type="ARBA" id="ARBA00048539"/>
    </source>
</evidence>
<dbReference type="InterPro" id="IPR012094">
    <property type="entry name" value="tRNA_Ile_lys_synt"/>
</dbReference>
<dbReference type="OrthoDB" id="434144at2759"/>
<gene>
    <name evidence="8" type="ORF">D9615_004139</name>
</gene>
<evidence type="ECO:0000259" key="7">
    <source>
        <dbReference type="Pfam" id="PF01171"/>
    </source>
</evidence>
<dbReference type="GO" id="GO:0005524">
    <property type="term" value="F:ATP binding"/>
    <property type="evidence" value="ECO:0007669"/>
    <property type="project" value="UniProtKB-KW"/>
</dbReference>
<keyword evidence="4" id="KW-0547">Nucleotide-binding</keyword>
<dbReference type="Proteomes" id="UP000565441">
    <property type="component" value="Unassembled WGS sequence"/>
</dbReference>
<keyword evidence="9" id="KW-1185">Reference proteome</keyword>
<comment type="caution">
    <text evidence="8">The sequence shown here is derived from an EMBL/GenBank/DDBJ whole genome shotgun (WGS) entry which is preliminary data.</text>
</comment>
<keyword evidence="3" id="KW-0819">tRNA processing</keyword>
<dbReference type="PANTHER" id="PTHR43033:SF1">
    <property type="entry name" value="TRNA(ILE)-LYSIDINE SYNTHASE-RELATED"/>
    <property type="match status" value="1"/>
</dbReference>
<dbReference type="Gene3D" id="3.40.50.620">
    <property type="entry name" value="HUPs"/>
    <property type="match status" value="1"/>
</dbReference>
<keyword evidence="5" id="KW-0067">ATP-binding</keyword>
<sequence>MSVRSLPIGNEEFARMFQKCIPPVGWMKEIGVANSGGPDSTCLLFLIHRYLSDVKHVSSQDSPRNVVSLTVDHDLQPTSSAMAEHCSEFAQSLGVQHITSKVPWSQSPFPPRPVEGEPFESIARTARYRSLFQSMTRKNLRVLAFGHHADDQVETSLIRLSWGSTAAGAGGMRPCRRWGMGMDQGDSITSYGYEGMDRWIVRPLLDVVKERILATCEANNLQYVTDPTNFNPSATLRNAIRHELRHDSPEGMTEADRPLLPLGIVERLKLLEKTAGSLRDVSLSLDSSPDELRSAVSILTSNVKDTDERVDSILKRCSLPTLPGTFMMSALAIRRVDDPTIRRALVLRIMRYASYHPWGSMRADAGRRKGSISQVVDQLWKPFHTKSILRPFTAGGGVLWTPVVVRGNSIKFPKSTAFAGIREDETVGWLVSRQPPMNRLRQQERGLPNRLEINATNPITEGWHRWKSGGAPVASVLYDCRFLVQFNLEKMPREIASRLLDPDSQEKMMVYSKTRWYWPSVALEGNGNLEVFHDKISEKATNPFLGDADARAETRLYPHGQSESLDSGWISIEWIRPLTAL</sequence>
<organism evidence="8 9">
    <name type="scientific">Tricholomella constricta</name>
    <dbReference type="NCBI Taxonomy" id="117010"/>
    <lineage>
        <taxon>Eukaryota</taxon>
        <taxon>Fungi</taxon>
        <taxon>Dikarya</taxon>
        <taxon>Basidiomycota</taxon>
        <taxon>Agaricomycotina</taxon>
        <taxon>Agaricomycetes</taxon>
        <taxon>Agaricomycetidae</taxon>
        <taxon>Agaricales</taxon>
        <taxon>Tricholomatineae</taxon>
        <taxon>Lyophyllaceae</taxon>
        <taxon>Tricholomella</taxon>
    </lineage>
</organism>
<dbReference type="NCBIfam" id="TIGR02432">
    <property type="entry name" value="lysidine_TilS_N"/>
    <property type="match status" value="1"/>
</dbReference>
<dbReference type="InterPro" id="IPR014729">
    <property type="entry name" value="Rossmann-like_a/b/a_fold"/>
</dbReference>
<dbReference type="InterPro" id="IPR012795">
    <property type="entry name" value="tRNA_Ile_lys_synt_N"/>
</dbReference>
<comment type="catalytic activity">
    <reaction evidence="6">
        <text>cytidine(34) in tRNA(Ile2) + L-lysine + ATP = lysidine(34) in tRNA(Ile2) + AMP + diphosphate + H(+)</text>
        <dbReference type="Rhea" id="RHEA:43744"/>
        <dbReference type="Rhea" id="RHEA-COMP:10625"/>
        <dbReference type="Rhea" id="RHEA-COMP:10670"/>
        <dbReference type="ChEBI" id="CHEBI:15378"/>
        <dbReference type="ChEBI" id="CHEBI:30616"/>
        <dbReference type="ChEBI" id="CHEBI:32551"/>
        <dbReference type="ChEBI" id="CHEBI:33019"/>
        <dbReference type="ChEBI" id="CHEBI:82748"/>
        <dbReference type="ChEBI" id="CHEBI:83665"/>
        <dbReference type="ChEBI" id="CHEBI:456215"/>
        <dbReference type="EC" id="6.3.4.19"/>
    </reaction>
</comment>
<reference evidence="8 9" key="1">
    <citation type="journal article" date="2020" name="ISME J.">
        <title>Uncovering the hidden diversity of litter-decomposition mechanisms in mushroom-forming fungi.</title>
        <authorList>
            <person name="Floudas D."/>
            <person name="Bentzer J."/>
            <person name="Ahren D."/>
            <person name="Johansson T."/>
            <person name="Persson P."/>
            <person name="Tunlid A."/>
        </authorList>
    </citation>
    <scope>NUCLEOTIDE SEQUENCE [LARGE SCALE GENOMIC DNA]</scope>
    <source>
        <strain evidence="8 9">CBS 661.87</strain>
    </source>
</reference>
<evidence type="ECO:0000256" key="2">
    <source>
        <dbReference type="ARBA" id="ARBA00022598"/>
    </source>
</evidence>
<proteinExistence type="inferred from homology"/>
<feature type="domain" description="tRNA(Ile)-lysidine/2-thiocytidine synthase N-terminal" evidence="7">
    <location>
        <begin position="30"/>
        <end position="243"/>
    </location>
</feature>
<evidence type="ECO:0000256" key="4">
    <source>
        <dbReference type="ARBA" id="ARBA00022741"/>
    </source>
</evidence>
<dbReference type="InterPro" id="IPR011063">
    <property type="entry name" value="TilS/TtcA_N"/>
</dbReference>
<evidence type="ECO:0000313" key="9">
    <source>
        <dbReference type="Proteomes" id="UP000565441"/>
    </source>
</evidence>
<dbReference type="GO" id="GO:0008033">
    <property type="term" value="P:tRNA processing"/>
    <property type="evidence" value="ECO:0007669"/>
    <property type="project" value="UniProtKB-KW"/>
</dbReference>
<dbReference type="CDD" id="cd01992">
    <property type="entry name" value="TilS_N"/>
    <property type="match status" value="1"/>
</dbReference>
<dbReference type="GO" id="GO:0032267">
    <property type="term" value="F:tRNA(Ile)-lysidine synthase activity"/>
    <property type="evidence" value="ECO:0007669"/>
    <property type="project" value="UniProtKB-EC"/>
</dbReference>
<keyword evidence="2" id="KW-0436">Ligase</keyword>
<evidence type="ECO:0000313" key="8">
    <source>
        <dbReference type="EMBL" id="KAF5381012.1"/>
    </source>
</evidence>
<evidence type="ECO:0000256" key="3">
    <source>
        <dbReference type="ARBA" id="ARBA00022694"/>
    </source>
</evidence>
<dbReference type="EMBL" id="JAACJP010000012">
    <property type="protein sequence ID" value="KAF5381012.1"/>
    <property type="molecule type" value="Genomic_DNA"/>
</dbReference>
<dbReference type="Pfam" id="PF01171">
    <property type="entry name" value="ATP_bind_3"/>
    <property type="match status" value="1"/>
</dbReference>
<evidence type="ECO:0000256" key="5">
    <source>
        <dbReference type="ARBA" id="ARBA00022840"/>
    </source>
</evidence>
<evidence type="ECO:0000256" key="1">
    <source>
        <dbReference type="ARBA" id="ARBA00013267"/>
    </source>
</evidence>
<dbReference type="AlphaFoldDB" id="A0A8H5HCX9"/>
<accession>A0A8H5HCX9</accession>